<reference evidence="1 2" key="1">
    <citation type="journal article" date="2015" name="Genome Biol. Evol.">
        <title>Comparative Genomics of a Bacterivorous Green Alga Reveals Evolutionary Causalities and Consequences of Phago-Mixotrophic Mode of Nutrition.</title>
        <authorList>
            <person name="Burns J.A."/>
            <person name="Paasch A."/>
            <person name="Narechania A."/>
            <person name="Kim E."/>
        </authorList>
    </citation>
    <scope>NUCLEOTIDE SEQUENCE [LARGE SCALE GENOMIC DNA]</scope>
    <source>
        <strain evidence="1 2">PLY_AMNH</strain>
    </source>
</reference>
<dbReference type="AlphaFoldDB" id="A0AAE0L9D0"/>
<protein>
    <submittedName>
        <fullName evidence="1">Uncharacterized protein</fullName>
    </submittedName>
</protein>
<organism evidence="1 2">
    <name type="scientific">Cymbomonas tetramitiformis</name>
    <dbReference type="NCBI Taxonomy" id="36881"/>
    <lineage>
        <taxon>Eukaryota</taxon>
        <taxon>Viridiplantae</taxon>
        <taxon>Chlorophyta</taxon>
        <taxon>Pyramimonadophyceae</taxon>
        <taxon>Pyramimonadales</taxon>
        <taxon>Pyramimonadaceae</taxon>
        <taxon>Cymbomonas</taxon>
    </lineage>
</organism>
<dbReference type="Proteomes" id="UP001190700">
    <property type="component" value="Unassembled WGS sequence"/>
</dbReference>
<keyword evidence="2" id="KW-1185">Reference proteome</keyword>
<accession>A0AAE0L9D0</accession>
<evidence type="ECO:0000313" key="2">
    <source>
        <dbReference type="Proteomes" id="UP001190700"/>
    </source>
</evidence>
<sequence>MQVSFESISLNVTAIGASLDEDLRLQKYDYPVILWSQLKELRGMVQLIWLTYLDHKDAEAEELLYKTSLKYRIQKESRRFYFRCRARVVDNLGPYYTKLAELLETPLQRMYISAIRAKVHTLLVLGRPFHSYHGPSKDMDVLSIAELKREVEARGKSSFHAIERNDLVQLLLGGADQTIAEEAV</sequence>
<dbReference type="EMBL" id="LGRX02006341">
    <property type="protein sequence ID" value="KAK3276873.1"/>
    <property type="molecule type" value="Genomic_DNA"/>
</dbReference>
<gene>
    <name evidence="1" type="ORF">CYMTET_15085</name>
</gene>
<comment type="caution">
    <text evidence="1">The sequence shown here is derived from an EMBL/GenBank/DDBJ whole genome shotgun (WGS) entry which is preliminary data.</text>
</comment>
<name>A0AAE0L9D0_9CHLO</name>
<proteinExistence type="predicted"/>
<evidence type="ECO:0000313" key="1">
    <source>
        <dbReference type="EMBL" id="KAK3276873.1"/>
    </source>
</evidence>